<dbReference type="InterPro" id="IPR037401">
    <property type="entry name" value="SnoaL-like"/>
</dbReference>
<dbReference type="Pfam" id="PF12680">
    <property type="entry name" value="SnoaL_2"/>
    <property type="match status" value="1"/>
</dbReference>
<dbReference type="Gene3D" id="3.10.450.50">
    <property type="match status" value="1"/>
</dbReference>
<dbReference type="AlphaFoldDB" id="A0A7K1TX82"/>
<comment type="caution">
    <text evidence="2">The sequence shown here is derived from an EMBL/GenBank/DDBJ whole genome shotgun (WGS) entry which is preliminary data.</text>
</comment>
<evidence type="ECO:0000313" key="3">
    <source>
        <dbReference type="Proteomes" id="UP000461730"/>
    </source>
</evidence>
<proteinExistence type="predicted"/>
<protein>
    <submittedName>
        <fullName evidence="2">DUF4440 domain-containing protein</fullName>
    </submittedName>
</protein>
<dbReference type="SUPFAM" id="SSF54427">
    <property type="entry name" value="NTF2-like"/>
    <property type="match status" value="1"/>
</dbReference>
<dbReference type="InterPro" id="IPR032710">
    <property type="entry name" value="NTF2-like_dom_sf"/>
</dbReference>
<accession>A0A7K1TX82</accession>
<name>A0A7K1TX82_9BACT</name>
<organism evidence="2 3">
    <name type="scientific">Chitinophaga tropicalis</name>
    <dbReference type="NCBI Taxonomy" id="2683588"/>
    <lineage>
        <taxon>Bacteria</taxon>
        <taxon>Pseudomonadati</taxon>
        <taxon>Bacteroidota</taxon>
        <taxon>Chitinophagia</taxon>
        <taxon>Chitinophagales</taxon>
        <taxon>Chitinophagaceae</taxon>
        <taxon>Chitinophaga</taxon>
    </lineage>
</organism>
<evidence type="ECO:0000259" key="1">
    <source>
        <dbReference type="Pfam" id="PF12680"/>
    </source>
</evidence>
<sequence length="113" mass="12968">MDFAQEWLHAWNTHDLEAIMSHYADDVTFYSPLIRKLNNDPSGCIKGTAELKKYFEKGLAAYPDLHFELYHVLEGVNSVVLYYKSVGNRLSAEMMVLNEAGKVIEVRAHYKEA</sequence>
<dbReference type="Proteomes" id="UP000461730">
    <property type="component" value="Unassembled WGS sequence"/>
</dbReference>
<reference evidence="2 3" key="1">
    <citation type="submission" date="2019-12" db="EMBL/GenBank/DDBJ databases">
        <title>Chitinophaga sp. strain ysch24 (GDMCC 1.1355), whole genome shotgun sequence.</title>
        <authorList>
            <person name="Zhang X."/>
        </authorList>
    </citation>
    <scope>NUCLEOTIDE SEQUENCE [LARGE SCALE GENOMIC DNA]</scope>
    <source>
        <strain evidence="3">ysch24</strain>
    </source>
</reference>
<evidence type="ECO:0000313" key="2">
    <source>
        <dbReference type="EMBL" id="MVT06650.1"/>
    </source>
</evidence>
<dbReference type="RefSeq" id="WP_157304047.1">
    <property type="nucleotide sequence ID" value="NZ_WRXN01000001.1"/>
</dbReference>
<keyword evidence="3" id="KW-1185">Reference proteome</keyword>
<dbReference type="EMBL" id="WRXN01000001">
    <property type="protein sequence ID" value="MVT06650.1"/>
    <property type="molecule type" value="Genomic_DNA"/>
</dbReference>
<gene>
    <name evidence="2" type="ORF">GO493_00145</name>
</gene>
<feature type="domain" description="SnoaL-like" evidence="1">
    <location>
        <begin position="5"/>
        <end position="88"/>
    </location>
</feature>